<evidence type="ECO:0000313" key="8">
    <source>
        <dbReference type="EMBL" id="GMT29457.1"/>
    </source>
</evidence>
<evidence type="ECO:0000313" key="9">
    <source>
        <dbReference type="Proteomes" id="UP001432322"/>
    </source>
</evidence>
<evidence type="ECO:0000256" key="4">
    <source>
        <dbReference type="ARBA" id="ARBA00022722"/>
    </source>
</evidence>
<name>A0AAV5WHQ6_9BILA</name>
<dbReference type="InterPro" id="IPR041588">
    <property type="entry name" value="Integrase_H2C2"/>
</dbReference>
<feature type="compositionally biased region" description="Basic and acidic residues" evidence="6">
    <location>
        <begin position="214"/>
        <end position="233"/>
    </location>
</feature>
<dbReference type="AlphaFoldDB" id="A0AAV5WHQ6"/>
<dbReference type="EMBL" id="BTSY01000005">
    <property type="protein sequence ID" value="GMT29457.1"/>
    <property type="molecule type" value="Genomic_DNA"/>
</dbReference>
<evidence type="ECO:0000256" key="3">
    <source>
        <dbReference type="ARBA" id="ARBA00022695"/>
    </source>
</evidence>
<gene>
    <name evidence="8" type="ORF">PFISCL1PPCAC_20754</name>
</gene>
<dbReference type="Pfam" id="PF17921">
    <property type="entry name" value="Integrase_H2C2"/>
    <property type="match status" value="1"/>
</dbReference>
<evidence type="ECO:0000259" key="7">
    <source>
        <dbReference type="Pfam" id="PF17921"/>
    </source>
</evidence>
<evidence type="ECO:0000256" key="2">
    <source>
        <dbReference type="ARBA" id="ARBA00022679"/>
    </source>
</evidence>
<comment type="caution">
    <text evidence="8">The sequence shown here is derived from an EMBL/GenBank/DDBJ whole genome shotgun (WGS) entry which is preliminary data.</text>
</comment>
<keyword evidence="3" id="KW-0548">Nucleotidyltransferase</keyword>
<dbReference type="CDD" id="cd00303">
    <property type="entry name" value="retropepsin_like"/>
    <property type="match status" value="1"/>
</dbReference>
<evidence type="ECO:0000256" key="5">
    <source>
        <dbReference type="ARBA" id="ARBA00022759"/>
    </source>
</evidence>
<dbReference type="Gene3D" id="2.40.70.10">
    <property type="entry name" value="Acid Proteases"/>
    <property type="match status" value="1"/>
</dbReference>
<protein>
    <recommendedName>
        <fullName evidence="1">RNA-directed DNA polymerase</fullName>
        <ecNumber evidence="1">2.7.7.49</ecNumber>
    </recommendedName>
</protein>
<evidence type="ECO:0000256" key="1">
    <source>
        <dbReference type="ARBA" id="ARBA00012493"/>
    </source>
</evidence>
<proteinExistence type="predicted"/>
<dbReference type="InterPro" id="IPR021109">
    <property type="entry name" value="Peptidase_aspartic_dom_sf"/>
</dbReference>
<feature type="region of interest" description="Disordered" evidence="6">
    <location>
        <begin position="208"/>
        <end position="233"/>
    </location>
</feature>
<feature type="domain" description="Integrase zinc-binding" evidence="7">
    <location>
        <begin position="309"/>
        <end position="357"/>
    </location>
</feature>
<sequence>SDQPVFVKKFRLAKGVVGGVQVEACLDTGAEVNLIDLSTVSKMKGVEMKHCVQYGVEDAQGVKIKTVGTVVVDLKMDVGEKCRAGFFVTANDIPSILLGNSALEAMGLELRAKVVEAPDPRTVDEAVVLRTKRVAPGEMANILVGGGQPGQGPKVLCTESDCVVEGVNTGSLIVRVLVWNNSDSDMCFKKHDVIGCWNKVDSGIEESEGVSVETHSERVNRRSDEERKRQISEDVEEKERIDQWIVDQGKDQWVLEMLQKLDEVKMGKRDLGEDVVVSGTNKKTCLADWTVSDGILYLLGEDHEQKLYIPEGRRDRFIQDIHDSPLSGHLSIKKLVQKLSQEVFWGTMLKDVQRVVRGYVDDYKRRLNWMMEKTRTIVVSRLESERRKMKVIYDENNKNNRGRLPVIGDRVYLKVEPKQGDIKKMMWQFEGPYRVTDRSDTTVTVVKIGNGFDNGGDGEKKVVQWDRVRIAPKETEKATDMVATAGTVVVKDKVIIKNGDYRFDVDSTSLLHPDMKCPMCTNEGPRVLEESVGGNPGGVVRYNTIRELAAYLDVMKDKKKLLPIEMMENQRKKLEEGDISSKSWIGAYRKALCFHAMEEMKRAAGKELAIVGESEKVSNAASEALNPKGMCGASNKGSIMYVPRSSVLHCLEGSWRSFTVDSYDSLNEIVAVIKDQKDKKRIPKLMAIIIPMESNGEQQDMLKELLFEVANEGTSSVLLSGDFAPLMEDNPKEEKIQEQQRYLT</sequence>
<organism evidence="8 9">
    <name type="scientific">Pristionchus fissidentatus</name>
    <dbReference type="NCBI Taxonomy" id="1538716"/>
    <lineage>
        <taxon>Eukaryota</taxon>
        <taxon>Metazoa</taxon>
        <taxon>Ecdysozoa</taxon>
        <taxon>Nematoda</taxon>
        <taxon>Chromadorea</taxon>
        <taxon>Rhabditida</taxon>
        <taxon>Rhabditina</taxon>
        <taxon>Diplogasteromorpha</taxon>
        <taxon>Diplogasteroidea</taxon>
        <taxon>Neodiplogasteridae</taxon>
        <taxon>Pristionchus</taxon>
    </lineage>
</organism>
<reference evidence="8" key="1">
    <citation type="submission" date="2023-10" db="EMBL/GenBank/DDBJ databases">
        <title>Genome assembly of Pristionchus species.</title>
        <authorList>
            <person name="Yoshida K."/>
            <person name="Sommer R.J."/>
        </authorList>
    </citation>
    <scope>NUCLEOTIDE SEQUENCE</scope>
    <source>
        <strain evidence="8">RS5133</strain>
    </source>
</reference>
<accession>A0AAV5WHQ6</accession>
<dbReference type="GO" id="GO:0003964">
    <property type="term" value="F:RNA-directed DNA polymerase activity"/>
    <property type="evidence" value="ECO:0007669"/>
    <property type="project" value="UniProtKB-EC"/>
</dbReference>
<feature type="non-terminal residue" evidence="8">
    <location>
        <position position="744"/>
    </location>
</feature>
<keyword evidence="4" id="KW-0540">Nuclease</keyword>
<dbReference type="GO" id="GO:0004519">
    <property type="term" value="F:endonuclease activity"/>
    <property type="evidence" value="ECO:0007669"/>
    <property type="project" value="UniProtKB-KW"/>
</dbReference>
<keyword evidence="2" id="KW-0808">Transferase</keyword>
<dbReference type="PANTHER" id="PTHR37984:SF5">
    <property type="entry name" value="PROTEIN NYNRIN-LIKE"/>
    <property type="match status" value="1"/>
</dbReference>
<dbReference type="Proteomes" id="UP001432322">
    <property type="component" value="Unassembled WGS sequence"/>
</dbReference>
<dbReference type="SUPFAM" id="SSF50630">
    <property type="entry name" value="Acid proteases"/>
    <property type="match status" value="1"/>
</dbReference>
<feature type="non-terminal residue" evidence="8">
    <location>
        <position position="1"/>
    </location>
</feature>
<dbReference type="Gene3D" id="1.10.340.70">
    <property type="match status" value="1"/>
</dbReference>
<keyword evidence="9" id="KW-1185">Reference proteome</keyword>
<evidence type="ECO:0000256" key="6">
    <source>
        <dbReference type="SAM" id="MobiDB-lite"/>
    </source>
</evidence>
<keyword evidence="5" id="KW-0255">Endonuclease</keyword>
<dbReference type="EC" id="2.7.7.49" evidence="1"/>
<dbReference type="PANTHER" id="PTHR37984">
    <property type="entry name" value="PROTEIN CBG26694"/>
    <property type="match status" value="1"/>
</dbReference>
<dbReference type="InterPro" id="IPR050951">
    <property type="entry name" value="Retrovirus_Pol_polyprotein"/>
</dbReference>
<keyword evidence="5" id="KW-0378">Hydrolase</keyword>